<comment type="caution">
    <text evidence="4">The sequence shown here is derived from an EMBL/GenBank/DDBJ whole genome shotgun (WGS) entry which is preliminary data.</text>
</comment>
<dbReference type="Proteomes" id="UP001189429">
    <property type="component" value="Unassembled WGS sequence"/>
</dbReference>
<keyword evidence="5" id="KW-1185">Reference proteome</keyword>
<dbReference type="EMBL" id="CAUYUJ010005335">
    <property type="protein sequence ID" value="CAK0813238.1"/>
    <property type="molecule type" value="Genomic_DNA"/>
</dbReference>
<feature type="region of interest" description="Disordered" evidence="2">
    <location>
        <begin position="25"/>
        <end position="44"/>
    </location>
</feature>
<gene>
    <name evidence="4" type="ORF">PCOR1329_LOCUS17239</name>
</gene>
<name>A0ABN9R392_9DINO</name>
<proteinExistence type="predicted"/>
<evidence type="ECO:0000256" key="3">
    <source>
        <dbReference type="SAM" id="SignalP"/>
    </source>
</evidence>
<evidence type="ECO:0000313" key="4">
    <source>
        <dbReference type="EMBL" id="CAK0813238.1"/>
    </source>
</evidence>
<feature type="coiled-coil region" evidence="1">
    <location>
        <begin position="439"/>
        <end position="515"/>
    </location>
</feature>
<evidence type="ECO:0000256" key="2">
    <source>
        <dbReference type="SAM" id="MobiDB-lite"/>
    </source>
</evidence>
<feature type="coiled-coil region" evidence="1">
    <location>
        <begin position="96"/>
        <end position="151"/>
    </location>
</feature>
<reference evidence="4" key="1">
    <citation type="submission" date="2023-10" db="EMBL/GenBank/DDBJ databases">
        <authorList>
            <person name="Chen Y."/>
            <person name="Shah S."/>
            <person name="Dougan E. K."/>
            <person name="Thang M."/>
            <person name="Chan C."/>
        </authorList>
    </citation>
    <scope>NUCLEOTIDE SEQUENCE [LARGE SCALE GENOMIC DNA]</scope>
</reference>
<evidence type="ECO:0000313" key="5">
    <source>
        <dbReference type="Proteomes" id="UP001189429"/>
    </source>
</evidence>
<evidence type="ECO:0000256" key="1">
    <source>
        <dbReference type="SAM" id="Coils"/>
    </source>
</evidence>
<protein>
    <submittedName>
        <fullName evidence="4">Uncharacterized protein</fullName>
    </submittedName>
</protein>
<keyword evidence="1" id="KW-0175">Coiled coil</keyword>
<organism evidence="4 5">
    <name type="scientific">Prorocentrum cordatum</name>
    <dbReference type="NCBI Taxonomy" id="2364126"/>
    <lineage>
        <taxon>Eukaryota</taxon>
        <taxon>Sar</taxon>
        <taxon>Alveolata</taxon>
        <taxon>Dinophyceae</taxon>
        <taxon>Prorocentrales</taxon>
        <taxon>Prorocentraceae</taxon>
        <taxon>Prorocentrum</taxon>
    </lineage>
</organism>
<feature type="coiled-coil region" evidence="1">
    <location>
        <begin position="696"/>
        <end position="744"/>
    </location>
</feature>
<keyword evidence="3" id="KW-0732">Signal</keyword>
<feature type="signal peptide" evidence="3">
    <location>
        <begin position="1"/>
        <end position="23"/>
    </location>
</feature>
<feature type="chain" id="PRO_5046413274" evidence="3">
    <location>
        <begin position="24"/>
        <end position="792"/>
    </location>
</feature>
<feature type="region of interest" description="Disordered" evidence="2">
    <location>
        <begin position="590"/>
        <end position="614"/>
    </location>
</feature>
<accession>A0ABN9R392</accession>
<sequence>MAARCATPLLLLCLAVGLPAASAERSQDAPLADTTAAGALQRSEPSAWPWTEVQHRANPIRKVVTMLQEMEKKVTAEGKAEEVAYKEFMCYCKTGVADLEKSISDGEAKIEALESKIKEQAEKKAQTEADLTEHKASRAEAKDQMAKATAMRDSEHEAFLKLKSDSDTNVSAIAAAVAALEKGMAGSFLQSGSASLIRTYAMEKATMEDAARQMLLSFLAGASSEGYAPKSGEITGILKQMGDEMAAALADAEKTESNAASTYEAMMSAKTKEVNTLTAQIEEEMMRLGELNVLVADDSNDLEETKDTLAEDKKYLAELQKGCATKTAEWEARCKVRAEELLALAETIPVLNADDALELFKKTLPAPSASLVQIQESSRALRARALAVLRGSPRRGGSALDLVMLALQGRAQGFEKVIKLIDEMMTNLKAEQAGDDQKKKYCEAELDKSEDTAKELERSIEVSTTAIEELKGAIAEWTTEIADLKAGIAALDKSVAEATKLRKEENADYKELMQNDKAAKEVLLWAKNRLNKASASIFRGGSPALLPPTLGAACPGVLSDRRFRQLYKAESFMQAAPQLVQVAAHDRSVRGATDAAPPPPPETFGAYTKKGEGTPAYEKKLHSNKVRRAAKRDHDLGNKPAVAKLARGARAAARKPLVDKLRDLESVLDARSRRSNQHYRNMYTAQHKAAAAEAVANHCKEQLKQKATALKDARAELRETQASLEKTEGKLQKAKKATEKAEKALEEATAPWESWWRTLQVHMKYHLPPWAAKKVVRLARHGPPRGHANDLG</sequence>